<organism evidence="1">
    <name type="scientific">Candidatus Kentrum sp. TUN</name>
    <dbReference type="NCBI Taxonomy" id="2126343"/>
    <lineage>
        <taxon>Bacteria</taxon>
        <taxon>Pseudomonadati</taxon>
        <taxon>Pseudomonadota</taxon>
        <taxon>Gammaproteobacteria</taxon>
        <taxon>Candidatus Kentrum</taxon>
    </lineage>
</organism>
<name>A0A450ZQ77_9GAMM</name>
<evidence type="ECO:0000313" key="1">
    <source>
        <dbReference type="EMBL" id="VFK55930.1"/>
    </source>
</evidence>
<protein>
    <recommendedName>
        <fullName evidence="2">PIN domain-containing protein</fullName>
    </recommendedName>
</protein>
<dbReference type="EMBL" id="CAADFV010000035">
    <property type="protein sequence ID" value="VFK55930.1"/>
    <property type="molecule type" value="Genomic_DNA"/>
</dbReference>
<reference evidence="1" key="1">
    <citation type="submission" date="2019-02" db="EMBL/GenBank/DDBJ databases">
        <authorList>
            <person name="Gruber-Vodicka R. H."/>
            <person name="Seah K. B. B."/>
        </authorList>
    </citation>
    <scope>NUCLEOTIDE SEQUENCE</scope>
    <source>
        <strain evidence="1">BECK_BY2</strain>
    </source>
</reference>
<gene>
    <name evidence="1" type="ORF">BECKTUN1418E_GA0071001_10351</name>
</gene>
<evidence type="ECO:0008006" key="2">
    <source>
        <dbReference type="Google" id="ProtNLM"/>
    </source>
</evidence>
<accession>A0A450ZQ77</accession>
<proteinExistence type="predicted"/>
<sequence length="187" mass="21003">MKETVYVETSVLSYLTVRSSNDLRAMANQNTTTEWWETRRPNYSVFASDLVISEASRGHPEASRRRLAAIADLPLLQGIGKTKILENRCVYRKLTPCQPWREAPTCSISENVRALTKALIESHALPEKAEADAYHVAIAAVNGVAYLLTWNCTHIANARTRPKIETTCRIFGYEPPVICTPLELMEP</sequence>
<dbReference type="AlphaFoldDB" id="A0A450ZQ77"/>
<dbReference type="CDD" id="cd18687">
    <property type="entry name" value="PIN_VapC-like"/>
    <property type="match status" value="1"/>
</dbReference>